<feature type="compositionally biased region" description="Low complexity" evidence="3">
    <location>
        <begin position="446"/>
        <end position="459"/>
    </location>
</feature>
<dbReference type="InterPro" id="IPR014025">
    <property type="entry name" value="Glutaredoxin_subgr"/>
</dbReference>
<dbReference type="GO" id="GO:0005737">
    <property type="term" value="C:cytoplasm"/>
    <property type="evidence" value="ECO:0007669"/>
    <property type="project" value="TreeGrafter"/>
</dbReference>
<keyword evidence="1" id="KW-0547">Nucleotide-binding</keyword>
<evidence type="ECO:0000313" key="6">
    <source>
        <dbReference type="EMBL" id="KAG5187997.1"/>
    </source>
</evidence>
<dbReference type="EMBL" id="JAFCMP010000079">
    <property type="protein sequence ID" value="KAG5187997.1"/>
    <property type="molecule type" value="Genomic_DNA"/>
</dbReference>
<dbReference type="Proteomes" id="UP000664859">
    <property type="component" value="Unassembled WGS sequence"/>
</dbReference>
<organism evidence="6 7">
    <name type="scientific">Tribonema minus</name>
    <dbReference type="NCBI Taxonomy" id="303371"/>
    <lineage>
        <taxon>Eukaryota</taxon>
        <taxon>Sar</taxon>
        <taxon>Stramenopiles</taxon>
        <taxon>Ochrophyta</taxon>
        <taxon>PX clade</taxon>
        <taxon>Xanthophyceae</taxon>
        <taxon>Tribonematales</taxon>
        <taxon>Tribonemataceae</taxon>
        <taxon>Tribonema</taxon>
    </lineage>
</organism>
<feature type="region of interest" description="Disordered" evidence="3">
    <location>
        <begin position="428"/>
        <end position="467"/>
    </location>
</feature>
<evidence type="ECO:0000256" key="1">
    <source>
        <dbReference type="ARBA" id="ARBA00022741"/>
    </source>
</evidence>
<comment type="caution">
    <text evidence="6">The sequence shown here is derived from an EMBL/GenBank/DDBJ whole genome shotgun (WGS) entry which is preliminary data.</text>
</comment>
<feature type="region of interest" description="Disordered" evidence="3">
    <location>
        <begin position="1"/>
        <end position="22"/>
    </location>
</feature>
<evidence type="ECO:0000256" key="2">
    <source>
        <dbReference type="ARBA" id="ARBA00022840"/>
    </source>
</evidence>
<evidence type="ECO:0000313" key="7">
    <source>
        <dbReference type="Proteomes" id="UP000664859"/>
    </source>
</evidence>
<proteinExistence type="predicted"/>
<keyword evidence="2" id="KW-0067">ATP-binding</keyword>
<feature type="domain" description="Zeta toxin" evidence="5">
    <location>
        <begin position="116"/>
        <end position="286"/>
    </location>
</feature>
<gene>
    <name evidence="6" type="ORF">JKP88DRAFT_197968</name>
</gene>
<dbReference type="InterPro" id="IPR002109">
    <property type="entry name" value="Glutaredoxin"/>
</dbReference>
<dbReference type="Pfam" id="PF00462">
    <property type="entry name" value="Glutaredoxin"/>
    <property type="match status" value="1"/>
</dbReference>
<dbReference type="SUPFAM" id="SSF52540">
    <property type="entry name" value="P-loop containing nucleoside triphosphate hydrolases"/>
    <property type="match status" value="1"/>
</dbReference>
<name>A0A835Z5H8_9STRA</name>
<evidence type="ECO:0000259" key="4">
    <source>
        <dbReference type="Pfam" id="PF00462"/>
    </source>
</evidence>
<accession>A0A835Z5H8</accession>
<feature type="domain" description="Glutaredoxin" evidence="4">
    <location>
        <begin position="346"/>
        <end position="408"/>
    </location>
</feature>
<dbReference type="GO" id="GO:0016301">
    <property type="term" value="F:kinase activity"/>
    <property type="evidence" value="ECO:0007669"/>
    <property type="project" value="InterPro"/>
</dbReference>
<keyword evidence="7" id="KW-1185">Reference proteome</keyword>
<protein>
    <submittedName>
        <fullName evidence="6">Glutaredoxin</fullName>
    </submittedName>
</protein>
<dbReference type="PROSITE" id="PS51354">
    <property type="entry name" value="GLUTAREDOXIN_2"/>
    <property type="match status" value="1"/>
</dbReference>
<dbReference type="AlphaFoldDB" id="A0A835Z5H8"/>
<dbReference type="Gene3D" id="3.40.50.300">
    <property type="entry name" value="P-loop containing nucleotide triphosphate hydrolases"/>
    <property type="match status" value="1"/>
</dbReference>
<evidence type="ECO:0000259" key="5">
    <source>
        <dbReference type="Pfam" id="PF06414"/>
    </source>
</evidence>
<dbReference type="PRINTS" id="PR00160">
    <property type="entry name" value="GLUTAREDOXIN"/>
</dbReference>
<dbReference type="OrthoDB" id="430679at2759"/>
<dbReference type="PANTHER" id="PTHR45694">
    <property type="entry name" value="GLUTAREDOXIN 2"/>
    <property type="match status" value="1"/>
</dbReference>
<dbReference type="SUPFAM" id="SSF52833">
    <property type="entry name" value="Thioredoxin-like"/>
    <property type="match status" value="1"/>
</dbReference>
<dbReference type="PANTHER" id="PTHR45694:SF18">
    <property type="entry name" value="GLUTAREDOXIN-1-RELATED"/>
    <property type="match status" value="1"/>
</dbReference>
<evidence type="ECO:0000256" key="3">
    <source>
        <dbReference type="SAM" id="MobiDB-lite"/>
    </source>
</evidence>
<dbReference type="GO" id="GO:0005524">
    <property type="term" value="F:ATP binding"/>
    <property type="evidence" value="ECO:0007669"/>
    <property type="project" value="UniProtKB-KW"/>
</dbReference>
<dbReference type="GO" id="GO:0034599">
    <property type="term" value="P:cellular response to oxidative stress"/>
    <property type="evidence" value="ECO:0007669"/>
    <property type="project" value="TreeGrafter"/>
</dbReference>
<dbReference type="InterPro" id="IPR036249">
    <property type="entry name" value="Thioredoxin-like_sf"/>
</dbReference>
<dbReference type="GO" id="GO:0015038">
    <property type="term" value="F:glutathione disulfide oxidoreductase activity"/>
    <property type="evidence" value="ECO:0007669"/>
    <property type="project" value="TreeGrafter"/>
</dbReference>
<dbReference type="CDD" id="cd03419">
    <property type="entry name" value="GRX_GRXh_1_2_like"/>
    <property type="match status" value="1"/>
</dbReference>
<sequence>MTGVESPLRVASPPPQQGVHKRGSSFYNIERRVIDGKEQPCKLVKHLLFCYDEHAIPPGFDVTKSTKANYGVNNKHFYGPYADIRASLDFEYHGNYNRKRQQFQDTLIRNVVGAAVEKEGPWIVFTAGAMGAGKSHVINWISQRGYFPLPDIVQIDPDLFKCGFPEWEEYCRHLCPPSAGSKTRRESGYLVEIAQEAAMRMNKNVWVDGSLRDAEWYERVFSRIREFHPHYSIAILYVYASRETVFSRARRRGEETGRHVPEAEILDSLERAPKAVRRLRDRADFVASIRNEAAEPELTDFSDGDGHHLNAEGWAQVSQRFATTLHQADPSAHREHLMRLLAQPGITLFSKTYCSYSHKVKGVLMALGVQFSVVELDRGVHGVSLQHELSKVTGTHTTPQLFVDGRYVGTCDDVLKLKKHGLLRAALGLEPDKGGGGQEGGGALRSGSTSSPSSSSRSSMDAAEAEFAPCEEAVGAEQALASVVTASCL</sequence>
<dbReference type="InterPro" id="IPR027417">
    <property type="entry name" value="P-loop_NTPase"/>
</dbReference>
<dbReference type="InterPro" id="IPR010488">
    <property type="entry name" value="Zeta_toxin_domain"/>
</dbReference>
<feature type="compositionally biased region" description="Gly residues" evidence="3">
    <location>
        <begin position="434"/>
        <end position="444"/>
    </location>
</feature>
<reference evidence="6" key="1">
    <citation type="submission" date="2021-02" db="EMBL/GenBank/DDBJ databases">
        <title>First Annotated Genome of the Yellow-green Alga Tribonema minus.</title>
        <authorList>
            <person name="Mahan K.M."/>
        </authorList>
    </citation>
    <scope>NUCLEOTIDE SEQUENCE</scope>
    <source>
        <strain evidence="6">UTEX B ZZ1240</strain>
    </source>
</reference>
<dbReference type="Gene3D" id="3.40.30.10">
    <property type="entry name" value="Glutaredoxin"/>
    <property type="match status" value="1"/>
</dbReference>
<dbReference type="Pfam" id="PF06414">
    <property type="entry name" value="Zeta_toxin"/>
    <property type="match status" value="1"/>
</dbReference>